<protein>
    <submittedName>
        <fullName evidence="1">Uncharacterized protein</fullName>
    </submittedName>
</protein>
<proteinExistence type="predicted"/>
<evidence type="ECO:0000313" key="1">
    <source>
        <dbReference type="EMBL" id="KTD64913.1"/>
    </source>
</evidence>
<dbReference type="PATRIC" id="fig|45074.5.peg.950"/>
<reference evidence="1 2" key="1">
    <citation type="submission" date="2015-11" db="EMBL/GenBank/DDBJ databases">
        <title>Genomic analysis of 38 Legionella species identifies large and diverse effector repertoires.</title>
        <authorList>
            <person name="Burstein D."/>
            <person name="Amaro F."/>
            <person name="Zusman T."/>
            <person name="Lifshitz Z."/>
            <person name="Cohen O."/>
            <person name="Gilbert J.A."/>
            <person name="Pupko T."/>
            <person name="Shuman H.A."/>
            <person name="Segal G."/>
        </authorList>
    </citation>
    <scope>NUCLEOTIDE SEQUENCE [LARGE SCALE GENOMIC DNA]</scope>
    <source>
        <strain evidence="1 2">SC-63-C7</strain>
    </source>
</reference>
<evidence type="ECO:0000313" key="2">
    <source>
        <dbReference type="Proteomes" id="UP000054703"/>
    </source>
</evidence>
<gene>
    <name evidence="1" type="ORF">Lsan_0906</name>
</gene>
<organism evidence="1 2">
    <name type="scientific">Legionella santicrucis</name>
    <dbReference type="NCBI Taxonomy" id="45074"/>
    <lineage>
        <taxon>Bacteria</taxon>
        <taxon>Pseudomonadati</taxon>
        <taxon>Pseudomonadota</taxon>
        <taxon>Gammaproteobacteria</taxon>
        <taxon>Legionellales</taxon>
        <taxon>Legionellaceae</taxon>
        <taxon>Legionella</taxon>
    </lineage>
</organism>
<dbReference type="AlphaFoldDB" id="A0A0W0Z716"/>
<accession>A0A0W0Z716</accession>
<dbReference type="STRING" id="45074.Lsan_0906"/>
<dbReference type="Proteomes" id="UP000054703">
    <property type="component" value="Unassembled WGS sequence"/>
</dbReference>
<sequence>MKRFLTINKELITKNSTQPFLSSRTFSQSTLSASENILLPTHRTKKKISLSPATKIPGSSFFEKLKKEERKQFPHKKRNRFSYNNNQSAALSLSYSNDQLVTKQNNPDELLALSKASIIEHANRRVDLFFYTLIAYYKTSFFPTYTQTTLQYGKGRTIDDGCITEACHSSFTPSLLDNIIYQNKETGEKLKSLLSNTHLLDNLNSTVELPSFVNDLDDVLENTCRPQCLEIIRRASIGEINPIEGLTIFLTMMQNVLRDLKEKAEPKSTSCFSQHSFLKQKSINPVLIDLVTTGTLSDTFSDETQTATDEYIQLLLRMRPDEKKLCEKKGTKEKVYLKKNHRNTRRNFVLKKQSDFNETRLKTVLLYRDNKIKFIVMQGAFYDFPF</sequence>
<keyword evidence="2" id="KW-1185">Reference proteome</keyword>
<name>A0A0W0Z716_9GAMM</name>
<comment type="caution">
    <text evidence="1">The sequence shown here is derived from an EMBL/GenBank/DDBJ whole genome shotgun (WGS) entry which is preliminary data.</text>
</comment>
<dbReference type="RefSeq" id="WP_237762032.1">
    <property type="nucleotide sequence ID" value="NZ_CAAAIH010000045.1"/>
</dbReference>
<dbReference type="EMBL" id="LNYU01000021">
    <property type="protein sequence ID" value="KTD64913.1"/>
    <property type="molecule type" value="Genomic_DNA"/>
</dbReference>